<keyword evidence="10" id="KW-1185">Reference proteome</keyword>
<dbReference type="InterPro" id="IPR029063">
    <property type="entry name" value="SAM-dependent_MTases_sf"/>
</dbReference>
<comment type="function">
    <text evidence="7">Arginine methyltransferase involved in the assembly or stability of mitochondrial NADH:ubiquinone oxidoreductase complex (complex I).</text>
</comment>
<dbReference type="PANTHER" id="PTHR12049">
    <property type="entry name" value="PROTEIN ARGININE METHYLTRANSFERASE NDUFAF7, MITOCHONDRIAL"/>
    <property type="match status" value="1"/>
</dbReference>
<dbReference type="AlphaFoldDB" id="A0A8J4SPG1"/>
<dbReference type="EMBL" id="LUCH01001273">
    <property type="protein sequence ID" value="KAF5403353.1"/>
    <property type="molecule type" value="Genomic_DNA"/>
</dbReference>
<evidence type="ECO:0000256" key="6">
    <source>
        <dbReference type="ARBA" id="ARBA00048612"/>
    </source>
</evidence>
<protein>
    <recommendedName>
        <fullName evidence="7">Protein arginine methyltransferase NDUFAF7</fullName>
        <ecNumber evidence="7">2.1.1.320</ecNumber>
    </recommendedName>
</protein>
<name>A0A8J4SPG1_9TREM</name>
<dbReference type="InterPro" id="IPR038375">
    <property type="entry name" value="NDUFAF7_sf"/>
</dbReference>
<evidence type="ECO:0000313" key="9">
    <source>
        <dbReference type="EMBL" id="KAF5403353.1"/>
    </source>
</evidence>
<dbReference type="EC" id="2.1.1.320" evidence="7"/>
<evidence type="ECO:0000256" key="1">
    <source>
        <dbReference type="ARBA" id="ARBA00004173"/>
    </source>
</evidence>
<dbReference type="GO" id="GO:0005739">
    <property type="term" value="C:mitochondrion"/>
    <property type="evidence" value="ECO:0007669"/>
    <property type="project" value="UniProtKB-SubCell"/>
</dbReference>
<evidence type="ECO:0000256" key="8">
    <source>
        <dbReference type="SAM" id="MobiDB-lite"/>
    </source>
</evidence>
<comment type="similarity">
    <text evidence="2 7">Belongs to the NDUFAF7 family.</text>
</comment>
<dbReference type="PANTHER" id="PTHR12049:SF7">
    <property type="entry name" value="PROTEIN ARGININE METHYLTRANSFERASE NDUFAF7, MITOCHONDRIAL"/>
    <property type="match status" value="1"/>
</dbReference>
<keyword evidence="5 7" id="KW-0496">Mitochondrion</keyword>
<evidence type="ECO:0000313" key="10">
    <source>
        <dbReference type="Proteomes" id="UP000748531"/>
    </source>
</evidence>
<evidence type="ECO:0000256" key="2">
    <source>
        <dbReference type="ARBA" id="ARBA00005891"/>
    </source>
</evidence>
<evidence type="ECO:0000256" key="4">
    <source>
        <dbReference type="ARBA" id="ARBA00022679"/>
    </source>
</evidence>
<comment type="subcellular location">
    <subcellularLocation>
        <location evidence="1 7">Mitochondrion</location>
    </subcellularLocation>
</comment>
<sequence>MFWRQLGVLSLLNVSVHRRTLSTNLQNFLADRISNFGPITVADFMKECLTNPYNGYYMKSDVFGKHGDFITSPEICQIFGELVGVWLVNMWADFKCLSEVNLVELGPGRGTLASDILRVFSKFPTAYKAVSLHLVEVSPKMCSLQKETIFTTVSQLGIAPPPIHWYTDFRDVPDNRPTFLLAHEFLDALPVHQFRKNKGDWREVLVDVTQTTEGSPKKERELCFVQAPSQTATQVVYFPLAGDVKDRDFVEVCPRALVLMDELCQRLTKTPSAALIIDYGHLGEKGNTLRGFRNHQVCDALLDPGNIDLTCDVDFSMLQRRISSSGCNVNVYGPVTQAYFLINMGLLTRLKTLVEQCDSDSQREELLSGCEMLITEEQMGERFKFLAIVSPRDEDEGQPRPLPGFTDLPGTPYANSAV</sequence>
<reference evidence="9" key="1">
    <citation type="submission" date="2019-05" db="EMBL/GenBank/DDBJ databases">
        <title>Annotation for the trematode Paragonimus heterotremus.</title>
        <authorList>
            <person name="Choi Y.-J."/>
        </authorList>
    </citation>
    <scope>NUCLEOTIDE SEQUENCE</scope>
    <source>
        <strain evidence="9">LC</strain>
    </source>
</reference>
<proteinExistence type="inferred from homology"/>
<dbReference type="InterPro" id="IPR003788">
    <property type="entry name" value="NDUFAF7"/>
</dbReference>
<feature type="region of interest" description="Disordered" evidence="8">
    <location>
        <begin position="393"/>
        <end position="418"/>
    </location>
</feature>
<gene>
    <name evidence="9" type="ORF">PHET_03187</name>
</gene>
<accession>A0A8J4SPG1</accession>
<evidence type="ECO:0000256" key="7">
    <source>
        <dbReference type="RuleBase" id="RU364114"/>
    </source>
</evidence>
<dbReference type="Pfam" id="PF02636">
    <property type="entry name" value="Methyltransf_28"/>
    <property type="match status" value="1"/>
</dbReference>
<keyword evidence="4 7" id="KW-0808">Transferase</keyword>
<evidence type="ECO:0000256" key="3">
    <source>
        <dbReference type="ARBA" id="ARBA00022603"/>
    </source>
</evidence>
<comment type="caution">
    <text evidence="9">The sequence shown here is derived from an EMBL/GenBank/DDBJ whole genome shotgun (WGS) entry which is preliminary data.</text>
</comment>
<evidence type="ECO:0000256" key="5">
    <source>
        <dbReference type="ARBA" id="ARBA00023128"/>
    </source>
</evidence>
<dbReference type="GO" id="GO:0035243">
    <property type="term" value="F:protein-arginine omega-N symmetric methyltransferase activity"/>
    <property type="evidence" value="ECO:0007669"/>
    <property type="project" value="UniProtKB-EC"/>
</dbReference>
<dbReference type="GO" id="GO:0032981">
    <property type="term" value="P:mitochondrial respiratory chain complex I assembly"/>
    <property type="evidence" value="ECO:0007669"/>
    <property type="project" value="TreeGrafter"/>
</dbReference>
<organism evidence="9 10">
    <name type="scientific">Paragonimus heterotremus</name>
    <dbReference type="NCBI Taxonomy" id="100268"/>
    <lineage>
        <taxon>Eukaryota</taxon>
        <taxon>Metazoa</taxon>
        <taxon>Spiralia</taxon>
        <taxon>Lophotrochozoa</taxon>
        <taxon>Platyhelminthes</taxon>
        <taxon>Trematoda</taxon>
        <taxon>Digenea</taxon>
        <taxon>Plagiorchiida</taxon>
        <taxon>Troglotremata</taxon>
        <taxon>Troglotrematidae</taxon>
        <taxon>Paragonimus</taxon>
    </lineage>
</organism>
<dbReference type="Proteomes" id="UP000748531">
    <property type="component" value="Unassembled WGS sequence"/>
</dbReference>
<dbReference type="SUPFAM" id="SSF53335">
    <property type="entry name" value="S-adenosyl-L-methionine-dependent methyltransferases"/>
    <property type="match status" value="1"/>
</dbReference>
<dbReference type="OrthoDB" id="438553at2759"/>
<comment type="catalytic activity">
    <reaction evidence="6 7">
        <text>L-arginyl-[protein] + 2 S-adenosyl-L-methionine = N(omega),N(omega)'-dimethyl-L-arginyl-[protein] + 2 S-adenosyl-L-homocysteine + 2 H(+)</text>
        <dbReference type="Rhea" id="RHEA:48108"/>
        <dbReference type="Rhea" id="RHEA-COMP:10532"/>
        <dbReference type="Rhea" id="RHEA-COMP:11992"/>
        <dbReference type="ChEBI" id="CHEBI:15378"/>
        <dbReference type="ChEBI" id="CHEBI:29965"/>
        <dbReference type="ChEBI" id="CHEBI:57856"/>
        <dbReference type="ChEBI" id="CHEBI:59789"/>
        <dbReference type="ChEBI" id="CHEBI:88221"/>
        <dbReference type="EC" id="2.1.1.320"/>
    </reaction>
</comment>
<keyword evidence="3 7" id="KW-0489">Methyltransferase</keyword>
<dbReference type="Gene3D" id="3.40.50.12710">
    <property type="match status" value="1"/>
</dbReference>
<dbReference type="GO" id="GO:0032259">
    <property type="term" value="P:methylation"/>
    <property type="evidence" value="ECO:0007669"/>
    <property type="project" value="UniProtKB-KW"/>
</dbReference>